<dbReference type="PANTHER" id="PTHR43692">
    <property type="entry name" value="UDP-N-ACETYLMURAMOYLALANINE--D-GLUTAMATE LIGASE"/>
    <property type="match status" value="1"/>
</dbReference>
<dbReference type="InterPro" id="IPR036565">
    <property type="entry name" value="Mur-like_cat_sf"/>
</dbReference>
<dbReference type="Proteomes" id="UP000630594">
    <property type="component" value="Unassembled WGS sequence"/>
</dbReference>
<keyword evidence="3" id="KW-0067">ATP-binding</keyword>
<evidence type="ECO:0000256" key="2">
    <source>
        <dbReference type="ARBA" id="ARBA00022741"/>
    </source>
</evidence>
<keyword evidence="5" id="KW-1185">Reference proteome</keyword>
<accession>A0ABQ1Q874</accession>
<evidence type="ECO:0000256" key="1">
    <source>
        <dbReference type="ARBA" id="ARBA00022598"/>
    </source>
</evidence>
<name>A0ABQ1Q874_9ACTN</name>
<evidence type="ECO:0008006" key="6">
    <source>
        <dbReference type="Google" id="ProtNLM"/>
    </source>
</evidence>
<dbReference type="Gene3D" id="3.40.50.720">
    <property type="entry name" value="NAD(P)-binding Rossmann-like Domain"/>
    <property type="match status" value="1"/>
</dbReference>
<dbReference type="SUPFAM" id="SSF51984">
    <property type="entry name" value="MurCD N-terminal domain"/>
    <property type="match status" value="1"/>
</dbReference>
<dbReference type="SUPFAM" id="SSF53623">
    <property type="entry name" value="MurD-like peptide ligases, catalytic domain"/>
    <property type="match status" value="1"/>
</dbReference>
<evidence type="ECO:0000256" key="3">
    <source>
        <dbReference type="ARBA" id="ARBA00022840"/>
    </source>
</evidence>
<evidence type="ECO:0000313" key="4">
    <source>
        <dbReference type="EMBL" id="GGD18732.1"/>
    </source>
</evidence>
<dbReference type="EMBL" id="BMCK01000002">
    <property type="protein sequence ID" value="GGD18732.1"/>
    <property type="molecule type" value="Genomic_DNA"/>
</dbReference>
<evidence type="ECO:0000313" key="5">
    <source>
        <dbReference type="Proteomes" id="UP000630594"/>
    </source>
</evidence>
<reference evidence="5" key="1">
    <citation type="journal article" date="2019" name="Int. J. Syst. Evol. Microbiol.">
        <title>The Global Catalogue of Microorganisms (GCM) 10K type strain sequencing project: providing services to taxonomists for standard genome sequencing and annotation.</title>
        <authorList>
            <consortium name="The Broad Institute Genomics Platform"/>
            <consortium name="The Broad Institute Genome Sequencing Center for Infectious Disease"/>
            <person name="Wu L."/>
            <person name="Ma J."/>
        </authorList>
    </citation>
    <scope>NUCLEOTIDE SEQUENCE [LARGE SCALE GENOMIC DNA]</scope>
    <source>
        <strain evidence="5">CCM 7403</strain>
    </source>
</reference>
<gene>
    <name evidence="4" type="ORF">GCM10007231_17350</name>
</gene>
<comment type="caution">
    <text evidence="4">The sequence shown here is derived from an EMBL/GenBank/DDBJ whole genome shotgun (WGS) entry which is preliminary data.</text>
</comment>
<dbReference type="Gene3D" id="3.40.1190.10">
    <property type="entry name" value="Mur-like, catalytic domain"/>
    <property type="match status" value="1"/>
</dbReference>
<keyword evidence="1" id="KW-0436">Ligase</keyword>
<keyword evidence="2" id="KW-0547">Nucleotide-binding</keyword>
<proteinExistence type="predicted"/>
<dbReference type="PANTHER" id="PTHR43692:SF1">
    <property type="entry name" value="UDP-N-ACETYLMURAMOYLALANINE--D-GLUTAMATE LIGASE"/>
    <property type="match status" value="1"/>
</dbReference>
<sequence>MGGGHRMSRPDLDALTSKDSWEGVRAVVAGFSVAGFASTDNLTHLGAEVVALDERRDPELEEKAELLGVLGADVRLGEGVTDLLPADVDLLVVSPGWRPDSSLVLQAHERGIPVWGEVELAWRLRHPDHDVPWLVVTGASGRGTTVRMLDAILRAEGLRSVAAGDVGLSLVEVVMDPEPYDVIAVDVSSQQLHHTYSMQAESAAVLGMGPQTEVDYPRWHPSYEAWLADTAKVYHHVQKACVYNVADERTRRMVEEADVQEGARAIGFTYGMPSVGMVGLVEEIVADRAFIPQRDTSAAELFTVGDLASTEPEFVSAALAAATLARAHGVSQVAVRDGLRGFRPRLGD</sequence>
<protein>
    <recommendedName>
        <fullName evidence="6">Mur ligase central domain-containing protein</fullName>
    </recommendedName>
</protein>
<dbReference type="InterPro" id="IPR005762">
    <property type="entry name" value="MurD"/>
</dbReference>
<organism evidence="4 5">
    <name type="scientific">Nocardioides daphniae</name>
    <dbReference type="NCBI Taxonomy" id="402297"/>
    <lineage>
        <taxon>Bacteria</taxon>
        <taxon>Bacillati</taxon>
        <taxon>Actinomycetota</taxon>
        <taxon>Actinomycetes</taxon>
        <taxon>Propionibacteriales</taxon>
        <taxon>Nocardioidaceae</taxon>
        <taxon>Nocardioides</taxon>
    </lineage>
</organism>